<dbReference type="EMBL" id="GGEC01068837">
    <property type="protein sequence ID" value="MBX49321.1"/>
    <property type="molecule type" value="Transcribed_RNA"/>
</dbReference>
<protein>
    <submittedName>
        <fullName evidence="2">Uncharacterized protein</fullName>
    </submittedName>
</protein>
<name>A0A2P2P3W8_RHIMU</name>
<evidence type="ECO:0000313" key="2">
    <source>
        <dbReference type="EMBL" id="MBX49321.1"/>
    </source>
</evidence>
<reference evidence="2" key="1">
    <citation type="submission" date="2018-02" db="EMBL/GenBank/DDBJ databases">
        <title>Rhizophora mucronata_Transcriptome.</title>
        <authorList>
            <person name="Meera S.P."/>
            <person name="Sreeshan A."/>
            <person name="Augustine A."/>
        </authorList>
    </citation>
    <scope>NUCLEOTIDE SEQUENCE</scope>
    <source>
        <tissue evidence="2">Leaf</tissue>
    </source>
</reference>
<feature type="region of interest" description="Disordered" evidence="1">
    <location>
        <begin position="1"/>
        <end position="21"/>
    </location>
</feature>
<dbReference type="AlphaFoldDB" id="A0A2P2P3W8"/>
<organism evidence="2">
    <name type="scientific">Rhizophora mucronata</name>
    <name type="common">Asiatic mangrove</name>
    <dbReference type="NCBI Taxonomy" id="61149"/>
    <lineage>
        <taxon>Eukaryota</taxon>
        <taxon>Viridiplantae</taxon>
        <taxon>Streptophyta</taxon>
        <taxon>Embryophyta</taxon>
        <taxon>Tracheophyta</taxon>
        <taxon>Spermatophyta</taxon>
        <taxon>Magnoliopsida</taxon>
        <taxon>eudicotyledons</taxon>
        <taxon>Gunneridae</taxon>
        <taxon>Pentapetalae</taxon>
        <taxon>rosids</taxon>
        <taxon>fabids</taxon>
        <taxon>Malpighiales</taxon>
        <taxon>Rhizophoraceae</taxon>
        <taxon>Rhizophora</taxon>
    </lineage>
</organism>
<accession>A0A2P2P3W8</accession>
<evidence type="ECO:0000256" key="1">
    <source>
        <dbReference type="SAM" id="MobiDB-lite"/>
    </source>
</evidence>
<proteinExistence type="predicted"/>
<sequence>MMGASQLTPKLVSSYSEHALN</sequence>